<evidence type="ECO:0000313" key="2">
    <source>
        <dbReference type="Proteomes" id="UP000886520"/>
    </source>
</evidence>
<dbReference type="EMBL" id="JABFUD020000016">
    <property type="protein sequence ID" value="KAI5068460.1"/>
    <property type="molecule type" value="Genomic_DNA"/>
</dbReference>
<dbReference type="Proteomes" id="UP000886520">
    <property type="component" value="Chromosome 16"/>
</dbReference>
<gene>
    <name evidence="1" type="ORF">GOP47_0016805</name>
</gene>
<proteinExistence type="predicted"/>
<dbReference type="AlphaFoldDB" id="A0A9D4UIH7"/>
<keyword evidence="2" id="KW-1185">Reference proteome</keyword>
<name>A0A9D4UIH7_ADICA</name>
<evidence type="ECO:0000313" key="1">
    <source>
        <dbReference type="EMBL" id="KAI5068460.1"/>
    </source>
</evidence>
<organism evidence="1 2">
    <name type="scientific">Adiantum capillus-veneris</name>
    <name type="common">Maidenhair fern</name>
    <dbReference type="NCBI Taxonomy" id="13818"/>
    <lineage>
        <taxon>Eukaryota</taxon>
        <taxon>Viridiplantae</taxon>
        <taxon>Streptophyta</taxon>
        <taxon>Embryophyta</taxon>
        <taxon>Tracheophyta</taxon>
        <taxon>Polypodiopsida</taxon>
        <taxon>Polypodiidae</taxon>
        <taxon>Polypodiales</taxon>
        <taxon>Pteridineae</taxon>
        <taxon>Pteridaceae</taxon>
        <taxon>Vittarioideae</taxon>
        <taxon>Adiantum</taxon>
    </lineage>
</organism>
<protein>
    <submittedName>
        <fullName evidence="1">Uncharacterized protein</fullName>
    </submittedName>
</protein>
<comment type="caution">
    <text evidence="1">The sequence shown here is derived from an EMBL/GenBank/DDBJ whole genome shotgun (WGS) entry which is preliminary data.</text>
</comment>
<sequence length="102" mass="10839">MAQVRCDEGGTEPDIADCQALIPLFFQQGVPVTVPIGTAVEANHVSCRAQIRNNGDAAVTYDGLDVALNLIDILFECVQDENSPGNKLDAAHNVLFVLTSAL</sequence>
<reference evidence="1" key="1">
    <citation type="submission" date="2021-01" db="EMBL/GenBank/DDBJ databases">
        <title>Adiantum capillus-veneris genome.</title>
        <authorList>
            <person name="Fang Y."/>
            <person name="Liao Q."/>
        </authorList>
    </citation>
    <scope>NUCLEOTIDE SEQUENCE</scope>
    <source>
        <strain evidence="1">H3</strain>
        <tissue evidence="1">Leaf</tissue>
    </source>
</reference>
<accession>A0A9D4UIH7</accession>